<dbReference type="GO" id="GO:0003824">
    <property type="term" value="F:catalytic activity"/>
    <property type="evidence" value="ECO:0007669"/>
    <property type="project" value="InterPro"/>
</dbReference>
<reference evidence="2 3" key="1">
    <citation type="submission" date="2018-06" db="EMBL/GenBank/DDBJ databases">
        <title>Genomic Encyclopedia of Type Strains, Phase IV (KMG-IV): sequencing the most valuable type-strain genomes for metagenomic binning, comparative biology and taxonomic classification.</title>
        <authorList>
            <person name="Goeker M."/>
        </authorList>
    </citation>
    <scope>NUCLEOTIDE SEQUENCE [LARGE SCALE GENOMIC DNA]</scope>
    <source>
        <strain evidence="2 3">DSM 24032</strain>
    </source>
</reference>
<evidence type="ECO:0000313" key="3">
    <source>
        <dbReference type="Proteomes" id="UP000253083"/>
    </source>
</evidence>
<dbReference type="PANTHER" id="PTHR36930">
    <property type="entry name" value="METAL-SULFUR CLUSTER BIOSYNTHESIS PROTEINS YUAD-RELATED"/>
    <property type="match status" value="1"/>
</dbReference>
<gene>
    <name evidence="2" type="ORF">DFR28_103105</name>
</gene>
<dbReference type="InterPro" id="IPR011037">
    <property type="entry name" value="Pyrv_Knase-like_insert_dom_sf"/>
</dbReference>
<dbReference type="SUPFAM" id="SSF50800">
    <property type="entry name" value="PK beta-barrel domain-like"/>
    <property type="match status" value="1"/>
</dbReference>
<dbReference type="InterPro" id="IPR005302">
    <property type="entry name" value="MoCF_Sase_C"/>
</dbReference>
<dbReference type="Proteomes" id="UP000253083">
    <property type="component" value="Unassembled WGS sequence"/>
</dbReference>
<dbReference type="EMBL" id="QNRT01000003">
    <property type="protein sequence ID" value="RBP49680.1"/>
    <property type="molecule type" value="Genomic_DNA"/>
</dbReference>
<dbReference type="AlphaFoldDB" id="A0A395JHR4"/>
<dbReference type="InParanoid" id="A0A395JHR4"/>
<dbReference type="Gene3D" id="2.40.33.20">
    <property type="entry name" value="PK beta-barrel domain-like"/>
    <property type="match status" value="1"/>
</dbReference>
<dbReference type="GO" id="GO:0030151">
    <property type="term" value="F:molybdenum ion binding"/>
    <property type="evidence" value="ECO:0007669"/>
    <property type="project" value="InterPro"/>
</dbReference>
<proteinExistence type="predicted"/>
<dbReference type="Pfam" id="PF03473">
    <property type="entry name" value="MOSC"/>
    <property type="match status" value="1"/>
</dbReference>
<dbReference type="InterPro" id="IPR052716">
    <property type="entry name" value="MOSC_domain"/>
</dbReference>
<evidence type="ECO:0000313" key="2">
    <source>
        <dbReference type="EMBL" id="RBP49680.1"/>
    </source>
</evidence>
<dbReference type="PANTHER" id="PTHR36930:SF1">
    <property type="entry name" value="MOSC DOMAIN-CONTAINING PROTEIN"/>
    <property type="match status" value="1"/>
</dbReference>
<dbReference type="OrthoDB" id="1550913at2"/>
<name>A0A395JHR4_9GAMM</name>
<keyword evidence="3" id="KW-1185">Reference proteome</keyword>
<evidence type="ECO:0000259" key="1">
    <source>
        <dbReference type="PROSITE" id="PS51340"/>
    </source>
</evidence>
<sequence length="165" mass="17648">MTQTTLADLMATIPQVGRVTWIGLRPQRNATITAVDSVLACSNQGLVGDRYAGRTGKRHVTLIQAEHLPVLASLLNIPECRPEQLRRNIAVSGLNLLALKDKEFLIGDAHLRYTGLCHPCSRMEAIFGAGGYNALRGHGGITAQVLGGGEIAIGSAIRALQNRTD</sequence>
<dbReference type="RefSeq" id="WP_113954686.1">
    <property type="nucleotide sequence ID" value="NZ_QNRT01000003.1"/>
</dbReference>
<feature type="domain" description="MOSC" evidence="1">
    <location>
        <begin position="33"/>
        <end position="160"/>
    </location>
</feature>
<dbReference type="GO" id="GO:0030170">
    <property type="term" value="F:pyridoxal phosphate binding"/>
    <property type="evidence" value="ECO:0007669"/>
    <property type="project" value="InterPro"/>
</dbReference>
<comment type="caution">
    <text evidence="2">The sequence shown here is derived from an EMBL/GenBank/DDBJ whole genome shotgun (WGS) entry which is preliminary data.</text>
</comment>
<organism evidence="2 3">
    <name type="scientific">Arenicella xantha</name>
    <dbReference type="NCBI Taxonomy" id="644221"/>
    <lineage>
        <taxon>Bacteria</taxon>
        <taxon>Pseudomonadati</taxon>
        <taxon>Pseudomonadota</taxon>
        <taxon>Gammaproteobacteria</taxon>
        <taxon>Arenicellales</taxon>
        <taxon>Arenicellaceae</taxon>
        <taxon>Arenicella</taxon>
    </lineage>
</organism>
<accession>A0A395JHR4</accession>
<protein>
    <submittedName>
        <fullName evidence="2">MOSC domain-containing protein YiiM</fullName>
    </submittedName>
</protein>
<dbReference type="PROSITE" id="PS51340">
    <property type="entry name" value="MOSC"/>
    <property type="match status" value="1"/>
</dbReference>